<proteinExistence type="predicted"/>
<dbReference type="SUPFAM" id="SSF51735">
    <property type="entry name" value="NAD(P)-binding Rossmann-fold domains"/>
    <property type="match status" value="1"/>
</dbReference>
<reference evidence="2" key="1">
    <citation type="journal article" date="2014" name="Genome Announc.">
        <title>Complete sequencing and chromosome-scale genome assembly of the industrial progenitor strain P2niaD18 from the penicillin producer Penicillium chrysogenum.</title>
        <authorList>
            <person name="Specht T."/>
            <person name="Dahlmann T.A."/>
            <person name="Zadra I."/>
            <person name="Kurnsteiner H."/>
            <person name="Kuck U."/>
        </authorList>
    </citation>
    <scope>NUCLEOTIDE SEQUENCE [LARGE SCALE GENOMIC DNA]</scope>
    <source>
        <strain evidence="2">P2niaD18</strain>
    </source>
</reference>
<evidence type="ECO:0000313" key="2">
    <source>
        <dbReference type="EMBL" id="KZN89636.1"/>
    </source>
</evidence>
<dbReference type="Proteomes" id="UP000076449">
    <property type="component" value="Chromosome II"/>
</dbReference>
<dbReference type="Gene3D" id="3.40.50.720">
    <property type="entry name" value="NAD(P)-binding Rossmann-like Domain"/>
    <property type="match status" value="1"/>
</dbReference>
<organism evidence="2">
    <name type="scientific">Penicillium chrysogenum</name>
    <name type="common">Penicillium notatum</name>
    <dbReference type="NCBI Taxonomy" id="5076"/>
    <lineage>
        <taxon>Eukaryota</taxon>
        <taxon>Fungi</taxon>
        <taxon>Dikarya</taxon>
        <taxon>Ascomycota</taxon>
        <taxon>Pezizomycotina</taxon>
        <taxon>Eurotiomycetes</taxon>
        <taxon>Eurotiomycetidae</taxon>
        <taxon>Eurotiales</taxon>
        <taxon>Aspergillaceae</taxon>
        <taxon>Penicillium</taxon>
        <taxon>Penicillium chrysogenum species complex</taxon>
    </lineage>
</organism>
<sequence>MASFNSNPKWVVFIGAAGEMCRIAIERFAAATDISLVLADINVAAIEALAAKLPAGRATAQKLDLYNRPSLLAITKGASLVVLGAGPYAKTSEPVLSACLENKVRYLDFDDDVESTTAALALHEKSKAAGVPFFIGCGASPGMTNVMAVDAAKGIQKVDTIDVCWLVGDERPGIGKAVLEHLMHIAAGPCLTWANGKATVNESWVETGYAPIGHHGEMLLHETAHPEPVTLPRLFPNADRIRCLGGLHPAPFNGVARGLGVAVRSQKITLNEAVSFLLNLINNPNPLEGWEAGLGKASGYLRGGDISLKELWQAITHTAGALGPWRHAIFGMLDQIRTGECSTGDVLSFLLDSARGNIGPYCAGLTVRVTGTRNGMPVAQEKRTGASGEGSVLFKDMAAITGGACAAFMLLALEDCSELSGVFAPEDCFEPQAFYEALCRVGVPRNELANLLEDGAEAKAHL</sequence>
<feature type="domain" description="Saccharopine dehydrogenase NADP binding" evidence="1">
    <location>
        <begin position="11"/>
        <end position="131"/>
    </location>
</feature>
<dbReference type="AlphaFoldDB" id="A0A167UTU9"/>
<dbReference type="PANTHER" id="PTHR43796">
    <property type="entry name" value="CARBOXYNORSPERMIDINE SYNTHASE"/>
    <property type="match status" value="1"/>
</dbReference>
<dbReference type="Gene3D" id="3.30.360.10">
    <property type="entry name" value="Dihydrodipicolinate Reductase, domain 2"/>
    <property type="match status" value="1"/>
</dbReference>
<dbReference type="Pfam" id="PF03435">
    <property type="entry name" value="Sacchrp_dh_NADP"/>
    <property type="match status" value="1"/>
</dbReference>
<dbReference type="EMBL" id="CM002799">
    <property type="protein sequence ID" value="KZN89636.1"/>
    <property type="molecule type" value="Genomic_DNA"/>
</dbReference>
<dbReference type="InterPro" id="IPR036291">
    <property type="entry name" value="NAD(P)-bd_dom_sf"/>
</dbReference>
<dbReference type="PhylomeDB" id="A0A167UTU9"/>
<accession>A0A167UTU9</accession>
<protein>
    <submittedName>
        <fullName evidence="2">Lysine 6-dehydrogenase</fullName>
    </submittedName>
</protein>
<dbReference type="InterPro" id="IPR005097">
    <property type="entry name" value="Sacchrp_dh_NADP-bd"/>
</dbReference>
<name>A0A167UTU9_PENCH</name>
<evidence type="ECO:0000259" key="1">
    <source>
        <dbReference type="Pfam" id="PF03435"/>
    </source>
</evidence>
<dbReference type="PANTHER" id="PTHR43796:SF2">
    <property type="entry name" value="CARBOXYNORSPERMIDINE SYNTHASE"/>
    <property type="match status" value="1"/>
</dbReference>
<gene>
    <name evidence="2" type="ORF">EN45_082500</name>
</gene>